<proteinExistence type="predicted"/>
<evidence type="ECO:0008006" key="3">
    <source>
        <dbReference type="Google" id="ProtNLM"/>
    </source>
</evidence>
<dbReference type="Proteomes" id="UP000058305">
    <property type="component" value="Chromosome"/>
</dbReference>
<sequence length="220" mass="23402">MAITITVSGEAELRKAAERATVKLSVGFEGPERADVLRQSSALHSELTAELGTMHSPESGPVLEWSSEQLRVWGQRPWSQTGEQLPVVYYSAASVTATFTDFAALSHWVGEVAVLDGVTVNGVDWSLSDESRHELDSAVQRNAVAAAVRKAEIYAESLGFTGVIPEAISDPGLLGDDDAPMPRMAMRASMSASDAGGDFTTLKPEEIRVSAAVHARFSAG</sequence>
<dbReference type="Gene3D" id="3.30.70.2970">
    <property type="entry name" value="Protein of unknown function (DUF541), domain 2"/>
    <property type="match status" value="1"/>
</dbReference>
<organism evidence="1 2">
    <name type="scientific">Microterricola viridarii</name>
    <dbReference type="NCBI Taxonomy" id="412690"/>
    <lineage>
        <taxon>Bacteria</taxon>
        <taxon>Bacillati</taxon>
        <taxon>Actinomycetota</taxon>
        <taxon>Actinomycetes</taxon>
        <taxon>Micrococcales</taxon>
        <taxon>Microbacteriaceae</taxon>
        <taxon>Microterricola</taxon>
    </lineage>
</organism>
<protein>
    <recommendedName>
        <fullName evidence="3">SIMPL domain-containing protein</fullName>
    </recommendedName>
</protein>
<reference evidence="2" key="2">
    <citation type="submission" date="2016-01" db="EMBL/GenBank/DDBJ databases">
        <title>First complete genome sequence of a species in the genus Microterricola, an extremophilic cold active enzyme producing strain ERGS5:02 isolated from Sikkim Himalaya.</title>
        <authorList>
            <person name="Kumar R."/>
            <person name="Singh D."/>
            <person name="Swarnkar M.K."/>
        </authorList>
    </citation>
    <scope>NUCLEOTIDE SEQUENCE [LARGE SCALE GENOMIC DNA]</scope>
    <source>
        <strain evidence="2">ERGS5:02</strain>
    </source>
</reference>
<reference evidence="1 2" key="1">
    <citation type="journal article" date="2016" name="J. Biotechnol.">
        <title>First complete genome sequence of a species in the genus Microterricola, an extremophilic cold active enzyme producing bacterial strain ERGS5:02 isolated from Sikkim Himalaya.</title>
        <authorList>
            <person name="Himanshu"/>
            <person name="Swarnkar M.K."/>
            <person name="Singh D."/>
            <person name="Kumar R."/>
        </authorList>
    </citation>
    <scope>NUCLEOTIDE SEQUENCE [LARGE SCALE GENOMIC DNA]</scope>
    <source>
        <strain evidence="1 2">ERGS5:02</strain>
    </source>
</reference>
<dbReference type="InterPro" id="IPR052022">
    <property type="entry name" value="26kDa_periplasmic_antigen"/>
</dbReference>
<gene>
    <name evidence="1" type="ORF">AWU67_03355</name>
</gene>
<dbReference type="RefSeq" id="WP_067226753.1">
    <property type="nucleotide sequence ID" value="NZ_CP014145.1"/>
</dbReference>
<dbReference type="OrthoDB" id="3724496at2"/>
<evidence type="ECO:0000313" key="1">
    <source>
        <dbReference type="EMBL" id="AMB58058.1"/>
    </source>
</evidence>
<dbReference type="GO" id="GO:0006974">
    <property type="term" value="P:DNA damage response"/>
    <property type="evidence" value="ECO:0007669"/>
    <property type="project" value="TreeGrafter"/>
</dbReference>
<evidence type="ECO:0000313" key="2">
    <source>
        <dbReference type="Proteomes" id="UP000058305"/>
    </source>
</evidence>
<dbReference type="AlphaFoldDB" id="A0A0Y0MQN8"/>
<dbReference type="EMBL" id="CP014145">
    <property type="protein sequence ID" value="AMB58058.1"/>
    <property type="molecule type" value="Genomic_DNA"/>
</dbReference>
<dbReference type="InterPro" id="IPR007497">
    <property type="entry name" value="SIMPL/DUF541"/>
</dbReference>
<dbReference type="Gene3D" id="3.30.110.170">
    <property type="entry name" value="Protein of unknown function (DUF541), domain 1"/>
    <property type="match status" value="1"/>
</dbReference>
<accession>A0A0Y0MQN8</accession>
<dbReference type="PANTHER" id="PTHR34387:SF2">
    <property type="entry name" value="SLR1258 PROTEIN"/>
    <property type="match status" value="1"/>
</dbReference>
<keyword evidence="2" id="KW-1185">Reference proteome</keyword>
<dbReference type="KEGG" id="mvd:AWU67_03355"/>
<dbReference type="PANTHER" id="PTHR34387">
    <property type="entry name" value="SLR1258 PROTEIN"/>
    <property type="match status" value="1"/>
</dbReference>
<dbReference type="Pfam" id="PF04402">
    <property type="entry name" value="SIMPL"/>
    <property type="match status" value="1"/>
</dbReference>
<name>A0A0Y0MQN8_9MICO</name>